<organism evidence="15 16">
    <name type="scientific">Aquimarina gracilis</name>
    <dbReference type="NCBI Taxonomy" id="874422"/>
    <lineage>
        <taxon>Bacteria</taxon>
        <taxon>Pseudomonadati</taxon>
        <taxon>Bacteroidota</taxon>
        <taxon>Flavobacteriia</taxon>
        <taxon>Flavobacteriales</taxon>
        <taxon>Flavobacteriaceae</taxon>
        <taxon>Aquimarina</taxon>
    </lineage>
</organism>
<dbReference type="InterPro" id="IPR004101">
    <property type="entry name" value="Mur_ligase_C"/>
</dbReference>
<dbReference type="EC" id="6.3.2.10" evidence="10 11"/>
<dbReference type="RefSeq" id="WP_324178974.1">
    <property type="nucleotide sequence ID" value="NZ_BAABAW010000003.1"/>
</dbReference>
<keyword evidence="5 10" id="KW-0067">ATP-binding</keyword>
<feature type="domain" description="Mur ligase N-terminal catalytic" evidence="12">
    <location>
        <begin position="18"/>
        <end position="81"/>
    </location>
</feature>
<dbReference type="SUPFAM" id="SSF53623">
    <property type="entry name" value="MurD-like peptide ligases, catalytic domain"/>
    <property type="match status" value="1"/>
</dbReference>
<dbReference type="PANTHER" id="PTHR43024">
    <property type="entry name" value="UDP-N-ACETYLMURAMOYL-TRIPEPTIDE--D-ALANYL-D-ALANINE LIGASE"/>
    <property type="match status" value="1"/>
</dbReference>
<keyword evidence="1 10" id="KW-0963">Cytoplasm</keyword>
<name>A0ABU5ZS96_9FLAO</name>
<dbReference type="InterPro" id="IPR051046">
    <property type="entry name" value="MurCDEF_CellWall_CoF430Synth"/>
</dbReference>
<evidence type="ECO:0000259" key="13">
    <source>
        <dbReference type="Pfam" id="PF02875"/>
    </source>
</evidence>
<feature type="binding site" evidence="10">
    <location>
        <begin position="97"/>
        <end position="103"/>
    </location>
    <ligand>
        <name>ATP</name>
        <dbReference type="ChEBI" id="CHEBI:30616"/>
    </ligand>
</feature>
<evidence type="ECO:0000313" key="16">
    <source>
        <dbReference type="Proteomes" id="UP001327027"/>
    </source>
</evidence>
<evidence type="ECO:0000256" key="6">
    <source>
        <dbReference type="ARBA" id="ARBA00022960"/>
    </source>
</evidence>
<evidence type="ECO:0000256" key="1">
    <source>
        <dbReference type="ARBA" id="ARBA00022490"/>
    </source>
</evidence>
<dbReference type="InterPro" id="IPR013221">
    <property type="entry name" value="Mur_ligase_cen"/>
</dbReference>
<protein>
    <recommendedName>
        <fullName evidence="10 11">UDP-N-acetylmuramoyl-tripeptide--D-alanyl-D-alanine ligase</fullName>
        <ecNumber evidence="10 11">6.3.2.10</ecNumber>
    </recommendedName>
    <alternativeName>
        <fullName evidence="10">D-alanyl-D-alanine-adding enzyme</fullName>
    </alternativeName>
</protein>
<evidence type="ECO:0000256" key="2">
    <source>
        <dbReference type="ARBA" id="ARBA00022598"/>
    </source>
</evidence>
<keyword evidence="16" id="KW-1185">Reference proteome</keyword>
<evidence type="ECO:0000256" key="3">
    <source>
        <dbReference type="ARBA" id="ARBA00022618"/>
    </source>
</evidence>
<comment type="pathway">
    <text evidence="10 11">Cell wall biogenesis; peptidoglycan biosynthesis.</text>
</comment>
<dbReference type="InterPro" id="IPR036565">
    <property type="entry name" value="Mur-like_cat_sf"/>
</dbReference>
<dbReference type="HAMAP" id="MF_02019">
    <property type="entry name" value="MurF"/>
    <property type="match status" value="1"/>
</dbReference>
<evidence type="ECO:0000259" key="14">
    <source>
        <dbReference type="Pfam" id="PF08245"/>
    </source>
</evidence>
<keyword evidence="9 10" id="KW-0961">Cell wall biogenesis/degradation</keyword>
<dbReference type="GO" id="GO:0016874">
    <property type="term" value="F:ligase activity"/>
    <property type="evidence" value="ECO:0007669"/>
    <property type="project" value="UniProtKB-KW"/>
</dbReference>
<dbReference type="InterPro" id="IPR035911">
    <property type="entry name" value="MurE/MurF_N"/>
</dbReference>
<dbReference type="Gene3D" id="3.90.190.20">
    <property type="entry name" value="Mur ligase, C-terminal domain"/>
    <property type="match status" value="1"/>
</dbReference>
<evidence type="ECO:0000256" key="7">
    <source>
        <dbReference type="ARBA" id="ARBA00022984"/>
    </source>
</evidence>
<dbReference type="Pfam" id="PF08245">
    <property type="entry name" value="Mur_ligase_M"/>
    <property type="match status" value="1"/>
</dbReference>
<keyword evidence="3 10" id="KW-0132">Cell division</keyword>
<dbReference type="NCBIfam" id="TIGR01143">
    <property type="entry name" value="murF"/>
    <property type="match status" value="1"/>
</dbReference>
<evidence type="ECO:0000256" key="10">
    <source>
        <dbReference type="HAMAP-Rule" id="MF_02019"/>
    </source>
</evidence>
<evidence type="ECO:0000256" key="9">
    <source>
        <dbReference type="ARBA" id="ARBA00023316"/>
    </source>
</evidence>
<comment type="similarity">
    <text evidence="10">Belongs to the MurCDEF family. MurF subfamily.</text>
</comment>
<dbReference type="Pfam" id="PF01225">
    <property type="entry name" value="Mur_ligase"/>
    <property type="match status" value="1"/>
</dbReference>
<keyword evidence="8 10" id="KW-0131">Cell cycle</keyword>
<accession>A0ABU5ZS96</accession>
<dbReference type="EMBL" id="JAYKLX010000002">
    <property type="protein sequence ID" value="MEB3344951.1"/>
    <property type="molecule type" value="Genomic_DNA"/>
</dbReference>
<dbReference type="InterPro" id="IPR005863">
    <property type="entry name" value="UDP-N-AcMur_synth"/>
</dbReference>
<keyword evidence="4 10" id="KW-0547">Nucleotide-binding</keyword>
<evidence type="ECO:0000259" key="12">
    <source>
        <dbReference type="Pfam" id="PF01225"/>
    </source>
</evidence>
<sequence>MNISQIHQLFLESAGACTDTRKIKPNTIFFALKGDNFNGNTYADKAVELGAKYAIIDEGKFKKTSKHILVDHVLKTLQELATYHREYLKIPIIGLTGSNGKTTTKELINKVLSSTFKTTATTGNLNNHIGVPLTLLSMTEETEIGIVEMGANHQKEIDFLCSIAKPDFGYITNIGKAHLEGFGGIEGVLKGKTELYKHLKQNDKLVFLNAQDKKLKKASEGLKTYSFSQNYGKDVKVLFTKTNPNVVVLYKGLTIQSNLIGAYNFTNIAAAITIGDYFKIDPKQIKNAIEEYIPSNNRSQIIEHGNFIVILDAYNANPSSMEAAIQNFDLLEGYSFKSAFLGDMFELGKEASSEHQKISELIASTQVNEIHLIGSNFYEISNDDSRIKKYKSFDELKDQWSFTSKNEKSVLLIKGSRGMKLERILDLL</sequence>
<keyword evidence="7 10" id="KW-0573">Peptidoglycan synthesis</keyword>
<dbReference type="InterPro" id="IPR000713">
    <property type="entry name" value="Mur_ligase_N"/>
</dbReference>
<dbReference type="Gene3D" id="3.40.1190.10">
    <property type="entry name" value="Mur-like, catalytic domain"/>
    <property type="match status" value="1"/>
</dbReference>
<comment type="caution">
    <text evidence="15">The sequence shown here is derived from an EMBL/GenBank/DDBJ whole genome shotgun (WGS) entry which is preliminary data.</text>
</comment>
<feature type="domain" description="Mur ligase central" evidence="14">
    <location>
        <begin position="96"/>
        <end position="274"/>
    </location>
</feature>
<dbReference type="SUPFAM" id="SSF63418">
    <property type="entry name" value="MurE/MurF N-terminal domain"/>
    <property type="match status" value="1"/>
</dbReference>
<feature type="domain" description="Mur ligase C-terminal" evidence="13">
    <location>
        <begin position="298"/>
        <end position="417"/>
    </location>
</feature>
<keyword evidence="2 10" id="KW-0436">Ligase</keyword>
<evidence type="ECO:0000256" key="4">
    <source>
        <dbReference type="ARBA" id="ARBA00022741"/>
    </source>
</evidence>
<gene>
    <name evidence="10 15" type="primary">murF</name>
    <name evidence="15" type="ORF">U6A24_05735</name>
</gene>
<comment type="catalytic activity">
    <reaction evidence="10 11">
        <text>D-alanyl-D-alanine + UDP-N-acetyl-alpha-D-muramoyl-L-alanyl-gamma-D-glutamyl-meso-2,6-diaminopimelate + ATP = UDP-N-acetyl-alpha-D-muramoyl-L-alanyl-gamma-D-glutamyl-meso-2,6-diaminopimeloyl-D-alanyl-D-alanine + ADP + phosphate + H(+)</text>
        <dbReference type="Rhea" id="RHEA:28374"/>
        <dbReference type="ChEBI" id="CHEBI:15378"/>
        <dbReference type="ChEBI" id="CHEBI:30616"/>
        <dbReference type="ChEBI" id="CHEBI:43474"/>
        <dbReference type="ChEBI" id="CHEBI:57822"/>
        <dbReference type="ChEBI" id="CHEBI:61386"/>
        <dbReference type="ChEBI" id="CHEBI:83905"/>
        <dbReference type="ChEBI" id="CHEBI:456216"/>
        <dbReference type="EC" id="6.3.2.10"/>
    </reaction>
</comment>
<evidence type="ECO:0000256" key="8">
    <source>
        <dbReference type="ARBA" id="ARBA00023306"/>
    </source>
</evidence>
<dbReference type="InterPro" id="IPR036615">
    <property type="entry name" value="Mur_ligase_C_dom_sf"/>
</dbReference>
<dbReference type="Pfam" id="PF02875">
    <property type="entry name" value="Mur_ligase_C"/>
    <property type="match status" value="1"/>
</dbReference>
<evidence type="ECO:0000256" key="11">
    <source>
        <dbReference type="RuleBase" id="RU004136"/>
    </source>
</evidence>
<reference evidence="15 16" key="1">
    <citation type="journal article" date="2013" name="Int. J. Syst. Evol. Microbiol.">
        <title>Aquimarina gracilis sp. nov., isolated from the gut microflora of a mussel, Mytilus coruscus, and emended description of Aquimarina spongiae.</title>
        <authorList>
            <person name="Park S.C."/>
            <person name="Choe H.N."/>
            <person name="Baik K.S."/>
            <person name="Seong C.N."/>
        </authorList>
    </citation>
    <scope>NUCLEOTIDE SEQUENCE [LARGE SCALE GENOMIC DNA]</scope>
    <source>
        <strain evidence="15 16">PSC32</strain>
    </source>
</reference>
<comment type="subcellular location">
    <subcellularLocation>
        <location evidence="10 11">Cytoplasm</location>
    </subcellularLocation>
</comment>
<dbReference type="SUPFAM" id="SSF53244">
    <property type="entry name" value="MurD-like peptide ligases, peptide-binding domain"/>
    <property type="match status" value="1"/>
</dbReference>
<evidence type="ECO:0000313" key="15">
    <source>
        <dbReference type="EMBL" id="MEB3344951.1"/>
    </source>
</evidence>
<evidence type="ECO:0000256" key="5">
    <source>
        <dbReference type="ARBA" id="ARBA00022840"/>
    </source>
</evidence>
<dbReference type="Proteomes" id="UP001327027">
    <property type="component" value="Unassembled WGS sequence"/>
</dbReference>
<proteinExistence type="inferred from homology"/>
<keyword evidence="6 10" id="KW-0133">Cell shape</keyword>
<dbReference type="Gene3D" id="3.40.1390.10">
    <property type="entry name" value="MurE/MurF, N-terminal domain"/>
    <property type="match status" value="1"/>
</dbReference>
<comment type="function">
    <text evidence="10 11">Involved in cell wall formation. Catalyzes the final step in the synthesis of UDP-N-acetylmuramoyl-pentapeptide, the precursor of murein.</text>
</comment>
<dbReference type="PANTHER" id="PTHR43024:SF1">
    <property type="entry name" value="UDP-N-ACETYLMURAMOYL-TRIPEPTIDE--D-ALANYL-D-ALANINE LIGASE"/>
    <property type="match status" value="1"/>
</dbReference>